<evidence type="ECO:0000256" key="6">
    <source>
        <dbReference type="ARBA" id="ARBA00022840"/>
    </source>
</evidence>
<dbReference type="KEGG" id="pspc:Strain318_000636"/>
<evidence type="ECO:0000256" key="4">
    <source>
        <dbReference type="ARBA" id="ARBA00022741"/>
    </source>
</evidence>
<keyword evidence="3" id="KW-0808">Transferase</keyword>
<dbReference type="InterPro" id="IPR011042">
    <property type="entry name" value="6-blade_b-propeller_TolB-like"/>
</dbReference>
<keyword evidence="4 7" id="KW-0547">Nucleotide-binding</keyword>
<dbReference type="Gene3D" id="2.120.10.30">
    <property type="entry name" value="TolB, C-terminal domain"/>
    <property type="match status" value="3"/>
</dbReference>
<accession>A0AA49JSZ8</accession>
<dbReference type="GO" id="GO:0004674">
    <property type="term" value="F:protein serine/threonine kinase activity"/>
    <property type="evidence" value="ECO:0007669"/>
    <property type="project" value="UniProtKB-KW"/>
</dbReference>
<evidence type="ECO:0000313" key="9">
    <source>
        <dbReference type="EMBL" id="WKW11391.1"/>
    </source>
</evidence>
<dbReference type="Gene3D" id="3.30.200.20">
    <property type="entry name" value="Phosphorylase Kinase, domain 1"/>
    <property type="match status" value="1"/>
</dbReference>
<keyword evidence="5 10" id="KW-0418">Kinase</keyword>
<evidence type="ECO:0000256" key="1">
    <source>
        <dbReference type="ARBA" id="ARBA00012513"/>
    </source>
</evidence>
<dbReference type="InterPro" id="IPR000719">
    <property type="entry name" value="Prot_kinase_dom"/>
</dbReference>
<dbReference type="PANTHER" id="PTHR43289">
    <property type="entry name" value="MITOGEN-ACTIVATED PROTEIN KINASE KINASE KINASE 20-RELATED"/>
    <property type="match status" value="1"/>
</dbReference>
<dbReference type="EMBL" id="CP130612">
    <property type="protein sequence ID" value="WKW11391.1"/>
    <property type="molecule type" value="Genomic_DNA"/>
</dbReference>
<dbReference type="Proteomes" id="UP001229955">
    <property type="component" value="Chromosome"/>
</dbReference>
<dbReference type="PROSITE" id="PS00108">
    <property type="entry name" value="PROTEIN_KINASE_ST"/>
    <property type="match status" value="1"/>
</dbReference>
<name>A0AA49JYI0_9BACT</name>
<dbReference type="InterPro" id="IPR011659">
    <property type="entry name" value="WD40"/>
</dbReference>
<dbReference type="PROSITE" id="PS00107">
    <property type="entry name" value="PROTEIN_KINASE_ATP"/>
    <property type="match status" value="1"/>
</dbReference>
<dbReference type="GO" id="GO:0005524">
    <property type="term" value="F:ATP binding"/>
    <property type="evidence" value="ECO:0007669"/>
    <property type="project" value="UniProtKB-UniRule"/>
</dbReference>
<keyword evidence="2" id="KW-0723">Serine/threonine-protein kinase</keyword>
<dbReference type="SUPFAM" id="SSF56112">
    <property type="entry name" value="Protein kinase-like (PK-like)"/>
    <property type="match status" value="1"/>
</dbReference>
<dbReference type="SMART" id="SM00220">
    <property type="entry name" value="S_TKc"/>
    <property type="match status" value="1"/>
</dbReference>
<dbReference type="PROSITE" id="PS50011">
    <property type="entry name" value="PROTEIN_KINASE_DOM"/>
    <property type="match status" value="1"/>
</dbReference>
<evidence type="ECO:0000259" key="8">
    <source>
        <dbReference type="PROSITE" id="PS50011"/>
    </source>
</evidence>
<reference evidence="10" key="1">
    <citation type="submission" date="2023-07" db="EMBL/GenBank/DDBJ databases">
        <authorList>
            <person name="Haufschild T."/>
            <person name="Kallscheuer N."/>
            <person name="Hammer J."/>
            <person name="Kohn T."/>
            <person name="Kabuu M."/>
            <person name="Jogler M."/>
            <person name="Wohfarth N."/>
            <person name="Heuer A."/>
            <person name="Rohde M."/>
            <person name="van Teeseling M.C.F."/>
            <person name="Jogler C."/>
        </authorList>
    </citation>
    <scope>NUCLEOTIDE SEQUENCE</scope>
    <source>
        <strain evidence="9">Strain 138</strain>
        <strain evidence="10">Strain 318</strain>
    </source>
</reference>
<feature type="domain" description="Protein kinase" evidence="8">
    <location>
        <begin position="16"/>
        <end position="275"/>
    </location>
</feature>
<accession>A0AA49JYI0</accession>
<evidence type="ECO:0000256" key="3">
    <source>
        <dbReference type="ARBA" id="ARBA00022679"/>
    </source>
</evidence>
<dbReference type="Pfam" id="PF00069">
    <property type="entry name" value="Pkinase"/>
    <property type="match status" value="1"/>
</dbReference>
<dbReference type="InterPro" id="IPR008271">
    <property type="entry name" value="Ser/Thr_kinase_AS"/>
</dbReference>
<dbReference type="SUPFAM" id="SSF82171">
    <property type="entry name" value="DPP6 N-terminal domain-like"/>
    <property type="match status" value="1"/>
</dbReference>
<dbReference type="InterPro" id="IPR011044">
    <property type="entry name" value="Quino_amine_DH_bsu"/>
</dbReference>
<keyword evidence="11" id="KW-1185">Reference proteome</keyword>
<evidence type="ECO:0000256" key="7">
    <source>
        <dbReference type="PROSITE-ProRule" id="PRU10141"/>
    </source>
</evidence>
<dbReference type="RefSeq" id="WP_367887089.1">
    <property type="nucleotide sequence ID" value="NZ_CP130612.1"/>
</dbReference>
<gene>
    <name evidence="9" type="ORF">Strain138_000636</name>
    <name evidence="10" type="ORF">Strain318_000636</name>
</gene>
<evidence type="ECO:0000256" key="2">
    <source>
        <dbReference type="ARBA" id="ARBA00022527"/>
    </source>
</evidence>
<dbReference type="FunFam" id="1.10.510.10:FF:000021">
    <property type="entry name" value="Serine/threonine protein kinase"/>
    <property type="match status" value="1"/>
</dbReference>
<dbReference type="EMBL" id="CP130613">
    <property type="protein sequence ID" value="WKW14301.1"/>
    <property type="molecule type" value="Genomic_DNA"/>
</dbReference>
<dbReference type="EC" id="2.7.11.1" evidence="1"/>
<evidence type="ECO:0000256" key="5">
    <source>
        <dbReference type="ARBA" id="ARBA00022777"/>
    </source>
</evidence>
<dbReference type="Gene3D" id="1.10.510.10">
    <property type="entry name" value="Transferase(Phosphotransferase) domain 1"/>
    <property type="match status" value="1"/>
</dbReference>
<dbReference type="AlphaFoldDB" id="A0AA49JYI0"/>
<dbReference type="InterPro" id="IPR011009">
    <property type="entry name" value="Kinase-like_dom_sf"/>
</dbReference>
<dbReference type="CDD" id="cd14014">
    <property type="entry name" value="STKc_PknB_like"/>
    <property type="match status" value="1"/>
</dbReference>
<evidence type="ECO:0000313" key="10">
    <source>
        <dbReference type="EMBL" id="WKW14301.1"/>
    </source>
</evidence>
<protein>
    <recommendedName>
        <fullName evidence="1">non-specific serine/threonine protein kinase</fullName>
        <ecNumber evidence="1">2.7.11.1</ecNumber>
    </recommendedName>
</protein>
<dbReference type="InterPro" id="IPR017441">
    <property type="entry name" value="Protein_kinase_ATP_BS"/>
</dbReference>
<sequence>MSLSTERLSAALDGRYRIERELGAGGMATVYLAHDLKHDRKVAVKVLKPELAAVLGAERFVVEIKTTAALQHPHILPLFDSGEAGGFLYYVMPFIEGETLRDRLNRESQLGVDEAVRMACDIADALHYAHEHGVIHRDIKPENILLQNGRPMVADFGIALAVSAAAGGRMTETGLSLGTQHYMSPEQATAEKEITSRSDVYSLASVLYEMLTGNPPHTGATAQQIIMKIITEQAQDVTALRKSVPAHVADAVAQALEKLPADRFSSASAFAAALQGGSAPGTRVRAHGGSRVTAGGTAAVTGGPWRSVALVAAALAIAASLTAFWALGRARPAERVKFTYRPILPGNDRQWVDISSDGRSILQVVRDSNGTDLVAIRDLASATMRLVAGTEGARDPTFTPDGASIVFQTQGTIRRVPVGGGPSSVLVDSGYTSGLGIHPDGSLLLSALGRGLIRVRPGQRTQETITVLDSSRREFAHWYPEALPGGRVVIYTSYSSPANQSRIEAVDLESGEQTVLVRDAVFGRYVHTGHLLFARAGAVFAVRFDPKTLQTVGEAEPVIEDVYWSLTNGLAGFGVADNGTLVYIRASEAVVTKQVVWADRSGRVTPVLQEPGSWSEPRLSPDGRWIALTRTSPDQQIWLFDNTRRVLSQFSRFSDGIAFGPVWTPDSRALVFAREVPQYNIHRQRLDSQADEALIDTRHDKVPSSVSADGHRVVYYEVVSETRLTVTDLRTGASRQIGDSNLDGYTADFSPDGRWIAYDEFDAAGTVNTYVRLADGTGGRRQVSADGGDQPIFARNGREITYRKGDAVYAVSFESTSGEIGTPTLLFRLPDGGRLNGGRTRGYDVTPDGQRFLLIRPIDRPGAAPNVVITNWTDELRKKLPR</sequence>
<dbReference type="Pfam" id="PF07676">
    <property type="entry name" value="PD40"/>
    <property type="match status" value="3"/>
</dbReference>
<organism evidence="10 11">
    <name type="scientific">Pseudogemmatithrix spongiicola</name>
    <dbReference type="NCBI Taxonomy" id="3062599"/>
    <lineage>
        <taxon>Bacteria</taxon>
        <taxon>Pseudomonadati</taxon>
        <taxon>Gemmatimonadota</taxon>
        <taxon>Gemmatimonadia</taxon>
        <taxon>Gemmatimonadales</taxon>
        <taxon>Gemmatimonadaceae</taxon>
        <taxon>Pseudogemmatithrix</taxon>
    </lineage>
</organism>
<dbReference type="SUPFAM" id="SSF50969">
    <property type="entry name" value="YVTN repeat-like/Quinoprotein amine dehydrogenase"/>
    <property type="match status" value="1"/>
</dbReference>
<feature type="binding site" evidence="7">
    <location>
        <position position="45"/>
    </location>
    <ligand>
        <name>ATP</name>
        <dbReference type="ChEBI" id="CHEBI:30616"/>
    </ligand>
</feature>
<dbReference type="PANTHER" id="PTHR43289:SF6">
    <property type="entry name" value="SERINE_THREONINE-PROTEIN KINASE NEKL-3"/>
    <property type="match status" value="1"/>
</dbReference>
<keyword evidence="6 7" id="KW-0067">ATP-binding</keyword>
<evidence type="ECO:0000313" key="11">
    <source>
        <dbReference type="Proteomes" id="UP001229955"/>
    </source>
</evidence>
<proteinExistence type="predicted"/>